<evidence type="ECO:0000256" key="1">
    <source>
        <dbReference type="RuleBase" id="RU367018"/>
    </source>
</evidence>
<keyword evidence="1" id="KW-0479">Metal-binding</keyword>
<dbReference type="OrthoDB" id="1902007at2759"/>
<dbReference type="PANTHER" id="PTHR31669:SF283">
    <property type="entry name" value="PROTEIN FAR1-RELATED SEQUENCE"/>
    <property type="match status" value="1"/>
</dbReference>
<reference evidence="2 3" key="1">
    <citation type="submission" date="2020-04" db="EMBL/GenBank/DDBJ databases">
        <title>Plant Genome Project.</title>
        <authorList>
            <person name="Zhang R.-G."/>
        </authorList>
    </citation>
    <scope>NUCLEOTIDE SEQUENCE [LARGE SCALE GENOMIC DNA]</scope>
    <source>
        <strain evidence="2">YNK0</strain>
        <tissue evidence="2">Leaf</tissue>
    </source>
</reference>
<comment type="function">
    <text evidence="1">Putative transcription activator involved in regulating light control of development.</text>
</comment>
<protein>
    <recommendedName>
        <fullName evidence="1">Protein FAR1-RELATED SEQUENCE</fullName>
    </recommendedName>
</protein>
<dbReference type="OMA" id="NCMIENE"/>
<dbReference type="InterPro" id="IPR031052">
    <property type="entry name" value="FHY3/FAR1"/>
</dbReference>
<keyword evidence="1" id="KW-0539">Nucleus</keyword>
<dbReference type="GO" id="GO:0005634">
    <property type="term" value="C:nucleus"/>
    <property type="evidence" value="ECO:0007669"/>
    <property type="project" value="UniProtKB-SubCell"/>
</dbReference>
<dbReference type="AlphaFoldDB" id="A0A834YVV5"/>
<dbReference type="Proteomes" id="UP000655225">
    <property type="component" value="Unassembled WGS sequence"/>
</dbReference>
<gene>
    <name evidence="2" type="ORF">HHK36_021822</name>
</gene>
<proteinExistence type="inferred from homology"/>
<accession>A0A834YVV5</accession>
<evidence type="ECO:0000313" key="2">
    <source>
        <dbReference type="EMBL" id="KAF8393578.1"/>
    </source>
</evidence>
<sequence>MATANGILLPFLLSKCKNFAFFYLIDFDYDECLKNVFWIDAKLRVIVGYFDDVITFDMTYLTNRLLILSVGRLIIESLMEENIECSMNSYARDYEMTPNEVITNINTLEILEGNCMIENEIIAEPSTMERMDRHFIVDNVTFEDEIVEQCKVIGSVEDYIPKVGMEFETEKEAHAFYNYYAMKERFDIKIKSSHKLVSVYLKYTFYAGMSPTQRSESMNAFFDKYVNSQTYLKEFVDKYEMALKDKYEKEIKIDFESFNGCPVLTTECCFEIQLSKVNTKGIFKKFQREDQVMRLCV</sequence>
<evidence type="ECO:0000313" key="3">
    <source>
        <dbReference type="Proteomes" id="UP000655225"/>
    </source>
</evidence>
<name>A0A834YVV5_TETSI</name>
<keyword evidence="3" id="KW-1185">Reference proteome</keyword>
<comment type="similarity">
    <text evidence="1">Belongs to the FHY3/FAR1 family.</text>
</comment>
<keyword evidence="1" id="KW-0863">Zinc-finger</keyword>
<comment type="caution">
    <text evidence="2">The sequence shown here is derived from an EMBL/GenBank/DDBJ whole genome shotgun (WGS) entry which is preliminary data.</text>
</comment>
<keyword evidence="1" id="KW-0862">Zinc</keyword>
<dbReference type="GO" id="GO:0006355">
    <property type="term" value="P:regulation of DNA-templated transcription"/>
    <property type="evidence" value="ECO:0007669"/>
    <property type="project" value="UniProtKB-UniRule"/>
</dbReference>
<comment type="subcellular location">
    <subcellularLocation>
        <location evidence="1">Nucleus</location>
    </subcellularLocation>
</comment>
<organism evidence="2 3">
    <name type="scientific">Tetracentron sinense</name>
    <name type="common">Spur-leaf</name>
    <dbReference type="NCBI Taxonomy" id="13715"/>
    <lineage>
        <taxon>Eukaryota</taxon>
        <taxon>Viridiplantae</taxon>
        <taxon>Streptophyta</taxon>
        <taxon>Embryophyta</taxon>
        <taxon>Tracheophyta</taxon>
        <taxon>Spermatophyta</taxon>
        <taxon>Magnoliopsida</taxon>
        <taxon>Trochodendrales</taxon>
        <taxon>Trochodendraceae</taxon>
        <taxon>Tetracentron</taxon>
    </lineage>
</organism>
<dbReference type="GO" id="GO:0008270">
    <property type="term" value="F:zinc ion binding"/>
    <property type="evidence" value="ECO:0007669"/>
    <property type="project" value="UniProtKB-UniRule"/>
</dbReference>
<dbReference type="EMBL" id="JABCRI010000015">
    <property type="protein sequence ID" value="KAF8393578.1"/>
    <property type="molecule type" value="Genomic_DNA"/>
</dbReference>
<dbReference type="PANTHER" id="PTHR31669">
    <property type="entry name" value="PROTEIN FAR1-RELATED SEQUENCE 10-RELATED"/>
    <property type="match status" value="1"/>
</dbReference>